<feature type="transmembrane region" description="Helical" evidence="8">
    <location>
        <begin position="443"/>
        <end position="462"/>
    </location>
</feature>
<dbReference type="SUPFAM" id="SSF81321">
    <property type="entry name" value="Family A G protein-coupled receptor-like"/>
    <property type="match status" value="2"/>
</dbReference>
<dbReference type="Gene3D" id="1.20.1070.10">
    <property type="entry name" value="Rhodopsin 7-helix transmembrane proteins"/>
    <property type="match status" value="2"/>
</dbReference>
<comment type="similarity">
    <text evidence="7">Belongs to the G-protein coupled receptor 1 family.</text>
</comment>
<keyword evidence="7" id="KW-0297">G-protein coupled receptor</keyword>
<organism evidence="10 11">
    <name type="scientific">Branchiostoma belcheri</name>
    <name type="common">Amphioxus</name>
    <dbReference type="NCBI Taxonomy" id="7741"/>
    <lineage>
        <taxon>Eukaryota</taxon>
        <taxon>Metazoa</taxon>
        <taxon>Chordata</taxon>
        <taxon>Cephalochordata</taxon>
        <taxon>Leptocardii</taxon>
        <taxon>Amphioxiformes</taxon>
        <taxon>Branchiostomatidae</taxon>
        <taxon>Branchiostoma</taxon>
    </lineage>
</organism>
<reference evidence="11" key="1">
    <citation type="submission" date="2025-08" db="UniProtKB">
        <authorList>
            <consortium name="RefSeq"/>
        </authorList>
    </citation>
    <scope>IDENTIFICATION</scope>
    <source>
        <tissue evidence="11">Gonad</tissue>
    </source>
</reference>
<sequence length="532" mass="59347">MNNTTFPFAHNVTYGQYRYIGLPPNLKQSVPVTVVFVSCFSLIFLISLAGNLLVCLVVVKDRSLRNVTNYFVVNLAISDLLVTLLAMPVTLVSDILFGTIGNVASKGHPGLTISDTQELAEEEVDLALKQMRLGKAPGLDGLPVELWKLPKNGFRPSRSTSAQILAFRRIVEEVRNHQKEAVLIFIDFKKAFDSINRDTMFKILQAYGVPLQIVNAIKIMYDNTKATVLTPEGETDTFNINTGVLQGWRLGEVVCQLTPLQGLSLAASILTLVAIAADRYRAVIYPTARKLRPCEAFAIIGLVWMLSIVTMVPHALVMQLKKYIFNDGDVIIYVCGENWGEGGREAYTVTFFSLCYILPLVVIAVLYVRISLRISHQPNLFGLSHNRNPGISAQKLEVIKMLVVVVILFTVCWMPYHVVLFVTEFGDLSGEQENAVLVYAYPIVRWLGYCNSCMNPIVYGYCNKNFRKGFKNVFRVVRPQENTDILVVEPATELTTRSARRARMSALVIPVDDVDGSQSQTNVQPASYTSRC</sequence>
<feature type="domain" description="G-protein coupled receptors family 1 profile" evidence="9">
    <location>
        <begin position="50"/>
        <end position="459"/>
    </location>
</feature>
<dbReference type="OrthoDB" id="5975505at2759"/>
<evidence type="ECO:0000313" key="11">
    <source>
        <dbReference type="RefSeq" id="XP_019615703.1"/>
    </source>
</evidence>
<feature type="transmembrane region" description="Helical" evidence="8">
    <location>
        <begin position="346"/>
        <end position="368"/>
    </location>
</feature>
<evidence type="ECO:0000256" key="7">
    <source>
        <dbReference type="RuleBase" id="RU000688"/>
    </source>
</evidence>
<keyword evidence="3 7" id="KW-0812">Transmembrane</keyword>
<dbReference type="RefSeq" id="XP_019615703.1">
    <property type="nucleotide sequence ID" value="XM_019760144.1"/>
</dbReference>
<evidence type="ECO:0000256" key="5">
    <source>
        <dbReference type="ARBA" id="ARBA00023136"/>
    </source>
</evidence>
<keyword evidence="5 8" id="KW-0472">Membrane</keyword>
<gene>
    <name evidence="11" type="primary">LOC109463337</name>
</gene>
<keyword evidence="7" id="KW-0807">Transducer</keyword>
<evidence type="ECO:0000256" key="3">
    <source>
        <dbReference type="ARBA" id="ARBA00022692"/>
    </source>
</evidence>
<evidence type="ECO:0000256" key="6">
    <source>
        <dbReference type="ARBA" id="ARBA00023170"/>
    </source>
</evidence>
<evidence type="ECO:0000256" key="4">
    <source>
        <dbReference type="ARBA" id="ARBA00022989"/>
    </source>
</evidence>
<dbReference type="InterPro" id="IPR000276">
    <property type="entry name" value="GPCR_Rhodpsn"/>
</dbReference>
<dbReference type="Proteomes" id="UP000515135">
    <property type="component" value="Unplaced"/>
</dbReference>
<keyword evidence="4 8" id="KW-1133">Transmembrane helix</keyword>
<evidence type="ECO:0000256" key="1">
    <source>
        <dbReference type="ARBA" id="ARBA00004651"/>
    </source>
</evidence>
<dbReference type="PRINTS" id="PR00237">
    <property type="entry name" value="GPCRRHODOPSN"/>
</dbReference>
<protein>
    <submittedName>
        <fullName evidence="11">Neuropeptide FF receptor 2-like</fullName>
    </submittedName>
</protein>
<dbReference type="GO" id="GO:0032870">
    <property type="term" value="P:cellular response to hormone stimulus"/>
    <property type="evidence" value="ECO:0007669"/>
    <property type="project" value="TreeGrafter"/>
</dbReference>
<name>A0A6P4XUF9_BRABE</name>
<dbReference type="GO" id="GO:0042277">
    <property type="term" value="F:peptide binding"/>
    <property type="evidence" value="ECO:0007669"/>
    <property type="project" value="TreeGrafter"/>
</dbReference>
<keyword evidence="10" id="KW-1185">Reference proteome</keyword>
<dbReference type="Pfam" id="PF00001">
    <property type="entry name" value="7tm_1"/>
    <property type="match status" value="2"/>
</dbReference>
<comment type="subcellular location">
    <subcellularLocation>
        <location evidence="1">Cell membrane</location>
        <topology evidence="1">Multi-pass membrane protein</topology>
    </subcellularLocation>
</comment>
<feature type="transmembrane region" description="Helical" evidence="8">
    <location>
        <begin position="259"/>
        <end position="277"/>
    </location>
</feature>
<evidence type="ECO:0000256" key="8">
    <source>
        <dbReference type="SAM" id="Phobius"/>
    </source>
</evidence>
<dbReference type="PROSITE" id="PS00237">
    <property type="entry name" value="G_PROTEIN_RECEP_F1_1"/>
    <property type="match status" value="1"/>
</dbReference>
<feature type="transmembrane region" description="Helical" evidence="8">
    <location>
        <begin position="71"/>
        <end position="92"/>
    </location>
</feature>
<evidence type="ECO:0000259" key="9">
    <source>
        <dbReference type="PROSITE" id="PS50262"/>
    </source>
</evidence>
<feature type="transmembrane region" description="Helical" evidence="8">
    <location>
        <begin position="401"/>
        <end position="423"/>
    </location>
</feature>
<keyword evidence="6 7" id="KW-0675">Receptor</keyword>
<dbReference type="GO" id="GO:0005886">
    <property type="term" value="C:plasma membrane"/>
    <property type="evidence" value="ECO:0007669"/>
    <property type="project" value="UniProtKB-SubCell"/>
</dbReference>
<evidence type="ECO:0000256" key="2">
    <source>
        <dbReference type="ARBA" id="ARBA00022475"/>
    </source>
</evidence>
<dbReference type="GeneID" id="109463337"/>
<dbReference type="PROSITE" id="PS50262">
    <property type="entry name" value="G_PROTEIN_RECEP_F1_2"/>
    <property type="match status" value="1"/>
</dbReference>
<feature type="transmembrane region" description="Helical" evidence="8">
    <location>
        <begin position="297"/>
        <end position="317"/>
    </location>
</feature>
<dbReference type="PANTHER" id="PTHR24241:SF76">
    <property type="entry name" value="NEUROPEPTIDE SIFAMIDE RECEPTOR"/>
    <property type="match status" value="1"/>
</dbReference>
<dbReference type="SMART" id="SM01381">
    <property type="entry name" value="7TM_GPCR_Srsx"/>
    <property type="match status" value="1"/>
</dbReference>
<dbReference type="GO" id="GO:0004930">
    <property type="term" value="F:G protein-coupled receptor activity"/>
    <property type="evidence" value="ECO:0007669"/>
    <property type="project" value="UniProtKB-KW"/>
</dbReference>
<keyword evidence="2" id="KW-1003">Cell membrane</keyword>
<dbReference type="KEGG" id="bbel:109463337"/>
<feature type="transmembrane region" description="Helical" evidence="8">
    <location>
        <begin position="32"/>
        <end position="59"/>
    </location>
</feature>
<dbReference type="PANTHER" id="PTHR24241">
    <property type="entry name" value="NEUROPEPTIDE RECEPTOR-RELATED G-PROTEIN COUPLED RECEPTOR"/>
    <property type="match status" value="1"/>
</dbReference>
<dbReference type="AlphaFoldDB" id="A0A6P4XUF9"/>
<dbReference type="InterPro" id="IPR017452">
    <property type="entry name" value="GPCR_Rhodpsn_7TM"/>
</dbReference>
<accession>A0A6P4XUF9</accession>
<evidence type="ECO:0000313" key="10">
    <source>
        <dbReference type="Proteomes" id="UP000515135"/>
    </source>
</evidence>
<proteinExistence type="inferred from homology"/>